<dbReference type="InterPro" id="IPR014721">
    <property type="entry name" value="Ribsml_uS5_D2-typ_fold_subgr"/>
</dbReference>
<dbReference type="SUPFAM" id="SSF55060">
    <property type="entry name" value="GHMP Kinase, C-terminal domain"/>
    <property type="match status" value="1"/>
</dbReference>
<keyword evidence="9 13" id="KW-1207">Sterol metabolism</keyword>
<dbReference type="AlphaFoldDB" id="F2UMF1"/>
<dbReference type="Gene3D" id="3.30.230.10">
    <property type="match status" value="1"/>
</dbReference>
<dbReference type="eggNOG" id="KOG2833">
    <property type="taxonomic scope" value="Eukaryota"/>
</dbReference>
<evidence type="ECO:0000256" key="5">
    <source>
        <dbReference type="ARBA" id="ARBA00022840"/>
    </source>
</evidence>
<keyword evidence="4 12" id="KW-0547">Nucleotide-binding</keyword>
<dbReference type="Pfam" id="PF18376">
    <property type="entry name" value="MDD_C"/>
    <property type="match status" value="1"/>
</dbReference>
<keyword evidence="3 13" id="KW-0444">Lipid biosynthesis</keyword>
<keyword evidence="5 12" id="KW-0067">ATP-binding</keyword>
<dbReference type="GO" id="GO:0004163">
    <property type="term" value="F:diphosphomevalonate decarboxylase activity"/>
    <property type="evidence" value="ECO:0007669"/>
    <property type="project" value="UniProtKB-UniRule"/>
</dbReference>
<comment type="function">
    <text evidence="13">Catalyzes the ATP dependent decarboxylation of (R)-5-diphosphomevalonate to form isopentenyl diphosphate (IPP). Functions in the mevalonate (MVA) pathway leading to isopentenyl diphosphate (IPP), a key precursor for the biosynthesis of isoprenoids and sterol synthesis.</text>
</comment>
<evidence type="ECO:0000256" key="10">
    <source>
        <dbReference type="ARBA" id="ARBA00023221"/>
    </source>
</evidence>
<keyword evidence="7 13" id="KW-0756">Sterol biosynthesis</keyword>
<evidence type="ECO:0000256" key="3">
    <source>
        <dbReference type="ARBA" id="ARBA00022516"/>
    </source>
</evidence>
<dbReference type="PANTHER" id="PTHR10977:SF3">
    <property type="entry name" value="DIPHOSPHOMEVALONATE DECARBOXYLASE"/>
    <property type="match status" value="1"/>
</dbReference>
<sequence length="400" mass="43253">MDAKRAKTGVVRATTTAPVNIAVIKYWGKRDTKLLLPINSSLSGTLDQEQLHARTTVAASSSFEADEIWLNGKQEDISNQRLQNVLGAVRALAAKKDPEHPLKDAHIKIASVNNFPTAAGLASSAAGYACLVAALAELFGVQDQELTAIARVGSGSACRSLMGGFVRWEKGTRDDGADSLASQVVPESHWPDMQVLILVVNAGKKGVSSTSGMQSTVKTSALINHRAEVVVPQRMKDIEKAIQDRDFQTFGRITMQDSNQFHATCLDTYPPIFYMNDVSRQIVQILTQYNDAAGEIRAAYTYDAGPNCVIYCLKQHVQEILSLVCHYFPSSESEFVRGRSTTASDYSSTVDAAVREKISGPTTADGVKYILHTGIGPGPKTLTNEDAFLIAEDGSVKQQA</sequence>
<dbReference type="InterPro" id="IPR020568">
    <property type="entry name" value="Ribosomal_Su5_D2-typ_SF"/>
</dbReference>
<evidence type="ECO:0000256" key="1">
    <source>
        <dbReference type="ARBA" id="ARBA00008831"/>
    </source>
</evidence>
<evidence type="ECO:0000256" key="6">
    <source>
        <dbReference type="ARBA" id="ARBA00022955"/>
    </source>
</evidence>
<evidence type="ECO:0000256" key="13">
    <source>
        <dbReference type="RuleBase" id="RU363086"/>
    </source>
</evidence>
<keyword evidence="17" id="KW-1185">Reference proteome</keyword>
<keyword evidence="13" id="KW-0153">Cholesterol metabolism</keyword>
<evidence type="ECO:0000256" key="8">
    <source>
        <dbReference type="ARBA" id="ARBA00023098"/>
    </source>
</evidence>
<organism evidence="16 17">
    <name type="scientific">Salpingoeca rosetta (strain ATCC 50818 / BSB-021)</name>
    <dbReference type="NCBI Taxonomy" id="946362"/>
    <lineage>
        <taxon>Eukaryota</taxon>
        <taxon>Choanoflagellata</taxon>
        <taxon>Craspedida</taxon>
        <taxon>Salpingoecidae</taxon>
        <taxon>Salpingoeca</taxon>
    </lineage>
</organism>
<dbReference type="Proteomes" id="UP000007799">
    <property type="component" value="Unassembled WGS sequence"/>
</dbReference>
<dbReference type="EMBL" id="GL832982">
    <property type="protein sequence ID" value="EGD78300.1"/>
    <property type="molecule type" value="Genomic_DNA"/>
</dbReference>
<dbReference type="InterPro" id="IPR041431">
    <property type="entry name" value="Mvd1_C"/>
</dbReference>
<dbReference type="GeneID" id="16070173"/>
<name>F2UMF1_SALR5</name>
<comment type="pathway">
    <text evidence="13">Steroid biosynthesis; cholesterol biosynthesis.</text>
</comment>
<dbReference type="FunFam" id="3.30.70.890:FF:000005">
    <property type="entry name" value="Diphosphomevalonate decarboxylase"/>
    <property type="match status" value="1"/>
</dbReference>
<evidence type="ECO:0000256" key="2">
    <source>
        <dbReference type="ARBA" id="ARBA00012296"/>
    </source>
</evidence>
<dbReference type="GO" id="GO:0006695">
    <property type="term" value="P:cholesterol biosynthetic process"/>
    <property type="evidence" value="ECO:0007669"/>
    <property type="project" value="UniProtKB-UniPathway"/>
</dbReference>
<dbReference type="InParanoid" id="F2UMF1"/>
<keyword evidence="6 13" id="KW-0752">Steroid biosynthesis</keyword>
<evidence type="ECO:0000259" key="15">
    <source>
        <dbReference type="Pfam" id="PF22700"/>
    </source>
</evidence>
<dbReference type="Gene3D" id="3.30.70.890">
    <property type="entry name" value="GHMP kinase, C-terminal domain"/>
    <property type="match status" value="1"/>
</dbReference>
<protein>
    <recommendedName>
        <fullName evidence="2 12">Diphosphomevalonate decarboxylase</fullName>
        <ecNumber evidence="2 12">4.1.1.33</ecNumber>
    </recommendedName>
</protein>
<evidence type="ECO:0000259" key="14">
    <source>
        <dbReference type="Pfam" id="PF18376"/>
    </source>
</evidence>
<dbReference type="OrthoDB" id="10253702at2759"/>
<keyword evidence="11 12" id="KW-0456">Lyase</keyword>
<dbReference type="GO" id="GO:0019287">
    <property type="term" value="P:isopentenyl diphosphate biosynthetic process, mevalonate pathway"/>
    <property type="evidence" value="ECO:0007669"/>
    <property type="project" value="UniProtKB-UniRule"/>
</dbReference>
<comment type="similarity">
    <text evidence="1 12 13">Belongs to the diphosphomevalonate decarboxylase family.</text>
</comment>
<dbReference type="InterPro" id="IPR036554">
    <property type="entry name" value="GHMP_kinase_C_sf"/>
</dbReference>
<dbReference type="GO" id="GO:0005829">
    <property type="term" value="C:cytosol"/>
    <property type="evidence" value="ECO:0007669"/>
    <property type="project" value="InterPro"/>
</dbReference>
<evidence type="ECO:0000256" key="7">
    <source>
        <dbReference type="ARBA" id="ARBA00023011"/>
    </source>
</evidence>
<evidence type="ECO:0000313" key="16">
    <source>
        <dbReference type="EMBL" id="EGD78300.1"/>
    </source>
</evidence>
<proteinExistence type="inferred from homology"/>
<evidence type="ECO:0000256" key="11">
    <source>
        <dbReference type="ARBA" id="ARBA00023239"/>
    </source>
</evidence>
<comment type="catalytic activity">
    <reaction evidence="12 13">
        <text>(R)-5-diphosphomevalonate + ATP = isopentenyl diphosphate + ADP + phosphate + CO2</text>
        <dbReference type="Rhea" id="RHEA:23732"/>
        <dbReference type="ChEBI" id="CHEBI:16526"/>
        <dbReference type="ChEBI" id="CHEBI:30616"/>
        <dbReference type="ChEBI" id="CHEBI:43474"/>
        <dbReference type="ChEBI" id="CHEBI:57557"/>
        <dbReference type="ChEBI" id="CHEBI:128769"/>
        <dbReference type="ChEBI" id="CHEBI:456216"/>
        <dbReference type="EC" id="4.1.1.33"/>
    </reaction>
</comment>
<keyword evidence="13" id="KW-0152">Cholesterol biosynthesis</keyword>
<dbReference type="FunFam" id="3.30.230.10:FF:000080">
    <property type="entry name" value="Diphosphomevalonate decarboxylase"/>
    <property type="match status" value="1"/>
</dbReference>
<evidence type="ECO:0000256" key="9">
    <source>
        <dbReference type="ARBA" id="ARBA00023166"/>
    </source>
</evidence>
<evidence type="ECO:0000256" key="4">
    <source>
        <dbReference type="ARBA" id="ARBA00022741"/>
    </source>
</evidence>
<dbReference type="PIRSF" id="PIRSF015950">
    <property type="entry name" value="Mev_P_decrbx"/>
    <property type="match status" value="1"/>
</dbReference>
<dbReference type="InterPro" id="IPR029765">
    <property type="entry name" value="Mev_diP_decarb"/>
</dbReference>
<dbReference type="KEGG" id="sre:PTSG_09366"/>
<dbReference type="UniPathway" id="UPA00063"/>
<gene>
    <name evidence="16" type="ORF">PTSG_09366</name>
</gene>
<dbReference type="Pfam" id="PF22700">
    <property type="entry name" value="MVD-like_N"/>
    <property type="match status" value="1"/>
</dbReference>
<feature type="domain" description="Mvd1 C-terminal" evidence="14">
    <location>
        <begin position="195"/>
        <end position="381"/>
    </location>
</feature>
<keyword evidence="10 13" id="KW-0753">Steroid metabolism</keyword>
<dbReference type="EC" id="4.1.1.33" evidence="2 12"/>
<feature type="domain" description="Diphosphomevalonate decarboxylase-like N-terminal" evidence="15">
    <location>
        <begin position="17"/>
        <end position="181"/>
    </location>
</feature>
<evidence type="ECO:0000313" key="17">
    <source>
        <dbReference type="Proteomes" id="UP000007799"/>
    </source>
</evidence>
<evidence type="ECO:0000256" key="12">
    <source>
        <dbReference type="PIRNR" id="PIRNR015950"/>
    </source>
</evidence>
<dbReference type="FunCoup" id="F2UMF1">
    <property type="interactions" value="444"/>
</dbReference>
<reference evidence="16" key="1">
    <citation type="submission" date="2009-08" db="EMBL/GenBank/DDBJ databases">
        <title>Annotation of Salpingoeca rosetta.</title>
        <authorList>
            <consortium name="The Broad Institute Genome Sequencing Platform"/>
            <person name="Russ C."/>
            <person name="Cuomo C."/>
            <person name="Burger G."/>
            <person name="Gray M.W."/>
            <person name="Holland P.W.H."/>
            <person name="King N."/>
            <person name="Lang F.B.F."/>
            <person name="Roger A.J."/>
            <person name="Ruiz-Trillo I."/>
            <person name="Young S.K."/>
            <person name="Zeng Q."/>
            <person name="Gargeya S."/>
            <person name="Alvarado L."/>
            <person name="Berlin A."/>
            <person name="Chapman S.B."/>
            <person name="Chen Z."/>
            <person name="Freedman E."/>
            <person name="Gellesch M."/>
            <person name="Goldberg J."/>
            <person name="Griggs A."/>
            <person name="Gujja S."/>
            <person name="Heilman E."/>
            <person name="Heiman D."/>
            <person name="Howarth C."/>
            <person name="Mehta T."/>
            <person name="Neiman D."/>
            <person name="Pearson M."/>
            <person name="Roberts A."/>
            <person name="Saif S."/>
            <person name="Shea T."/>
            <person name="Shenoy N."/>
            <person name="Sisk P."/>
            <person name="Stolte C."/>
            <person name="Sykes S."/>
            <person name="White J."/>
            <person name="Yandava C."/>
            <person name="Haas B."/>
            <person name="Nusbaum C."/>
            <person name="Birren B."/>
        </authorList>
    </citation>
    <scope>NUCLEOTIDE SEQUENCE</scope>
    <source>
        <strain evidence="16">ATCC 50818</strain>
    </source>
</reference>
<dbReference type="RefSeq" id="XP_004989623.1">
    <property type="nucleotide sequence ID" value="XM_004989566.1"/>
</dbReference>
<keyword evidence="8 12" id="KW-0443">Lipid metabolism</keyword>
<dbReference type="STRING" id="946362.F2UMF1"/>
<dbReference type="SUPFAM" id="SSF54211">
    <property type="entry name" value="Ribosomal protein S5 domain 2-like"/>
    <property type="match status" value="1"/>
</dbReference>
<dbReference type="InterPro" id="IPR005935">
    <property type="entry name" value="Mev_decarb"/>
</dbReference>
<dbReference type="NCBIfam" id="TIGR01240">
    <property type="entry name" value="mevDPdecarb"/>
    <property type="match status" value="1"/>
</dbReference>
<dbReference type="InterPro" id="IPR053859">
    <property type="entry name" value="MVD-like_N"/>
</dbReference>
<dbReference type="OMA" id="LTLHAMM"/>
<accession>F2UMF1</accession>
<dbReference type="GO" id="GO:0005524">
    <property type="term" value="F:ATP binding"/>
    <property type="evidence" value="ECO:0007669"/>
    <property type="project" value="UniProtKB-UniRule"/>
</dbReference>
<dbReference type="PANTHER" id="PTHR10977">
    <property type="entry name" value="DIPHOSPHOMEVALONATE DECARBOXYLASE"/>
    <property type="match status" value="1"/>
</dbReference>